<dbReference type="PANTHER" id="PTHR30337">
    <property type="entry name" value="COMPONENT OF ATP-DEPENDENT DSDNA EXONUCLEASE"/>
    <property type="match status" value="1"/>
</dbReference>
<keyword evidence="1" id="KW-0378">Hydrolase</keyword>
<proteinExistence type="predicted"/>
<dbReference type="OrthoDB" id="9773856at2"/>
<protein>
    <submittedName>
        <fullName evidence="3">Metallophosphoesterase</fullName>
    </submittedName>
</protein>
<dbReference type="InterPro" id="IPR050535">
    <property type="entry name" value="DNA_Repair-Maintenance_Comp"/>
</dbReference>
<dbReference type="PIRSF" id="PIRSF033091">
    <property type="entry name" value="Pesterase_YhaO"/>
    <property type="match status" value="1"/>
</dbReference>
<evidence type="ECO:0000256" key="1">
    <source>
        <dbReference type="ARBA" id="ARBA00022801"/>
    </source>
</evidence>
<reference evidence="3 4" key="1">
    <citation type="journal article" date="2015" name="Genome Announc.">
        <title>Expanding the biotechnology potential of lactobacilli through comparative genomics of 213 strains and associated genera.</title>
        <authorList>
            <person name="Sun Z."/>
            <person name="Harris H.M."/>
            <person name="McCann A."/>
            <person name="Guo C."/>
            <person name="Argimon S."/>
            <person name="Zhang W."/>
            <person name="Yang X."/>
            <person name="Jeffery I.B."/>
            <person name="Cooney J.C."/>
            <person name="Kagawa T.F."/>
            <person name="Liu W."/>
            <person name="Song Y."/>
            <person name="Salvetti E."/>
            <person name="Wrobel A."/>
            <person name="Rasinkangas P."/>
            <person name="Parkhill J."/>
            <person name="Rea M.C."/>
            <person name="O'Sullivan O."/>
            <person name="Ritari J."/>
            <person name="Douillard F.P."/>
            <person name="Paul Ross R."/>
            <person name="Yang R."/>
            <person name="Briner A.E."/>
            <person name="Felis G.E."/>
            <person name="de Vos W.M."/>
            <person name="Barrangou R."/>
            <person name="Klaenhammer T.R."/>
            <person name="Caufield P.W."/>
            <person name="Cui Y."/>
            <person name="Zhang H."/>
            <person name="O'Toole P.W."/>
        </authorList>
    </citation>
    <scope>NUCLEOTIDE SEQUENCE [LARGE SCALE GENOMIC DNA]</scope>
    <source>
        <strain evidence="3 4">DSM 15638</strain>
    </source>
</reference>
<sequence>MKFIHAADLHLDSPFGGLKNVPKQLMNSIYQSTFKALSNLVDTAISESVDFVCLVGDLYDSDEMSIVAQTTLIEQCERLQKAGINVYLSFGNHDFSDNRQNHLTFPSNVTLFTSEVETVTHVLGNGDEVQLTGFSYAHRWEPSKIADYPVRGNEKWHIGLIHGSNEGSSSTVDESYAPFTIKELLQKNYDYWGLGHIHVRQVLSEVPPIIYPGNTQGRHRKESGDKGFYLVNSKGSKLSPEFVTSSTIDWETVNVSMATINSLSDAIDKIDLECQKFSDNKAYLMVIQLTDLDDFSELLLNRIQNGDLLTAWIQKHSSDNYYWIVKMKMLVNEKMIFESIDQEYWEKSAKRVFTNDKMTELADKLLQIPELNTYLLGKEHIEELQESAKALLHENQAIEGHDNENN</sequence>
<organism evidence="3 4">
    <name type="scientific">Dellaglioa algida DSM 15638</name>
    <dbReference type="NCBI Taxonomy" id="1423719"/>
    <lineage>
        <taxon>Bacteria</taxon>
        <taxon>Bacillati</taxon>
        <taxon>Bacillota</taxon>
        <taxon>Bacilli</taxon>
        <taxon>Lactobacillales</taxon>
        <taxon>Lactobacillaceae</taxon>
        <taxon>Dellaglioa</taxon>
    </lineage>
</organism>
<comment type="caution">
    <text evidence="3">The sequence shown here is derived from an EMBL/GenBank/DDBJ whole genome shotgun (WGS) entry which is preliminary data.</text>
</comment>
<accession>A0A0R1HT33</accession>
<dbReference type="AlphaFoldDB" id="A0A0R1HT33"/>
<dbReference type="SUPFAM" id="SSF56300">
    <property type="entry name" value="Metallo-dependent phosphatases"/>
    <property type="match status" value="1"/>
</dbReference>
<evidence type="ECO:0000313" key="4">
    <source>
        <dbReference type="Proteomes" id="UP000051450"/>
    </source>
</evidence>
<dbReference type="InterPro" id="IPR004843">
    <property type="entry name" value="Calcineurin-like_PHP"/>
</dbReference>
<evidence type="ECO:0000313" key="3">
    <source>
        <dbReference type="EMBL" id="KRK46410.1"/>
    </source>
</evidence>
<dbReference type="PATRIC" id="fig|1423719.4.peg.31"/>
<dbReference type="STRING" id="1423719.FC66_GL000033"/>
<dbReference type="Proteomes" id="UP000051450">
    <property type="component" value="Unassembled WGS sequence"/>
</dbReference>
<dbReference type="CDD" id="cd00840">
    <property type="entry name" value="MPP_Mre11_N"/>
    <property type="match status" value="1"/>
</dbReference>
<dbReference type="RefSeq" id="WP_057973355.1">
    <property type="nucleotide sequence ID" value="NZ_AZDI01000001.1"/>
</dbReference>
<dbReference type="Pfam" id="PF00149">
    <property type="entry name" value="Metallophos"/>
    <property type="match status" value="1"/>
</dbReference>
<gene>
    <name evidence="3" type="ORF">FC66_GL000033</name>
</gene>
<dbReference type="EMBL" id="AZDI01000001">
    <property type="protein sequence ID" value="KRK46410.1"/>
    <property type="molecule type" value="Genomic_DNA"/>
</dbReference>
<dbReference type="PANTHER" id="PTHR30337:SF7">
    <property type="entry name" value="PHOSPHOESTERASE"/>
    <property type="match status" value="1"/>
</dbReference>
<keyword evidence="4" id="KW-1185">Reference proteome</keyword>
<name>A0A0R1HT33_9LACO</name>
<feature type="domain" description="Calcineurin-like phosphoesterase" evidence="2">
    <location>
        <begin position="1"/>
        <end position="199"/>
    </location>
</feature>
<evidence type="ECO:0000259" key="2">
    <source>
        <dbReference type="Pfam" id="PF00149"/>
    </source>
</evidence>
<dbReference type="InterPro" id="IPR029052">
    <property type="entry name" value="Metallo-depent_PP-like"/>
</dbReference>
<dbReference type="Gene3D" id="3.60.21.10">
    <property type="match status" value="1"/>
</dbReference>
<dbReference type="GO" id="GO:0016787">
    <property type="term" value="F:hydrolase activity"/>
    <property type="evidence" value="ECO:0007669"/>
    <property type="project" value="UniProtKB-KW"/>
</dbReference>
<dbReference type="InterPro" id="IPR041796">
    <property type="entry name" value="Mre11_N"/>
</dbReference>
<dbReference type="InterPro" id="IPR014576">
    <property type="entry name" value="Pesterase_YhaO"/>
</dbReference>